<feature type="region of interest" description="Disordered" evidence="1">
    <location>
        <begin position="523"/>
        <end position="622"/>
    </location>
</feature>
<dbReference type="EMBL" id="LGRX02005683">
    <property type="protein sequence ID" value="KAK3278009.1"/>
    <property type="molecule type" value="Genomic_DNA"/>
</dbReference>
<organism evidence="3 4">
    <name type="scientific">Cymbomonas tetramitiformis</name>
    <dbReference type="NCBI Taxonomy" id="36881"/>
    <lineage>
        <taxon>Eukaryota</taxon>
        <taxon>Viridiplantae</taxon>
        <taxon>Chlorophyta</taxon>
        <taxon>Pyramimonadophyceae</taxon>
        <taxon>Pyramimonadales</taxon>
        <taxon>Pyramimonadaceae</taxon>
        <taxon>Cymbomonas</taxon>
    </lineage>
</organism>
<comment type="caution">
    <text evidence="3">The sequence shown here is derived from an EMBL/GenBank/DDBJ whole genome shotgun (WGS) entry which is preliminary data.</text>
</comment>
<dbReference type="InterPro" id="IPR015655">
    <property type="entry name" value="PP2C"/>
</dbReference>
<evidence type="ECO:0000256" key="1">
    <source>
        <dbReference type="SAM" id="MobiDB-lite"/>
    </source>
</evidence>
<feature type="non-terminal residue" evidence="3">
    <location>
        <position position="1"/>
    </location>
</feature>
<protein>
    <recommendedName>
        <fullName evidence="2">PPM-type phosphatase domain-containing protein</fullName>
    </recommendedName>
</protein>
<evidence type="ECO:0000313" key="4">
    <source>
        <dbReference type="Proteomes" id="UP001190700"/>
    </source>
</evidence>
<dbReference type="InterPro" id="IPR001932">
    <property type="entry name" value="PPM-type_phosphatase-like_dom"/>
</dbReference>
<feature type="domain" description="PPM-type phosphatase" evidence="2">
    <location>
        <begin position="1"/>
        <end position="249"/>
    </location>
</feature>
<dbReference type="InterPro" id="IPR036457">
    <property type="entry name" value="PPM-type-like_dom_sf"/>
</dbReference>
<feature type="region of interest" description="Disordered" evidence="1">
    <location>
        <begin position="344"/>
        <end position="373"/>
    </location>
</feature>
<evidence type="ECO:0000259" key="2">
    <source>
        <dbReference type="PROSITE" id="PS51746"/>
    </source>
</evidence>
<keyword evidence="4" id="KW-1185">Reference proteome</keyword>
<dbReference type="GO" id="GO:0004722">
    <property type="term" value="F:protein serine/threonine phosphatase activity"/>
    <property type="evidence" value="ECO:0007669"/>
    <property type="project" value="InterPro"/>
</dbReference>
<gene>
    <name evidence="3" type="ORF">CYMTET_14019</name>
</gene>
<accession>A0AAE0GGV8</accession>
<dbReference type="PROSITE" id="PS51746">
    <property type="entry name" value="PPM_2"/>
    <property type="match status" value="1"/>
</dbReference>
<dbReference type="Pfam" id="PF00481">
    <property type="entry name" value="PP2C"/>
    <property type="match status" value="1"/>
</dbReference>
<dbReference type="AlphaFoldDB" id="A0AAE0GGV8"/>
<dbReference type="CDD" id="cd00143">
    <property type="entry name" value="PP2Cc"/>
    <property type="match status" value="1"/>
</dbReference>
<proteinExistence type="predicted"/>
<evidence type="ECO:0000313" key="3">
    <source>
        <dbReference type="EMBL" id="KAK3278009.1"/>
    </source>
</evidence>
<dbReference type="PANTHER" id="PTHR47992">
    <property type="entry name" value="PROTEIN PHOSPHATASE"/>
    <property type="match status" value="1"/>
</dbReference>
<reference evidence="3 4" key="1">
    <citation type="journal article" date="2015" name="Genome Biol. Evol.">
        <title>Comparative Genomics of a Bacterivorous Green Alga Reveals Evolutionary Causalities and Consequences of Phago-Mixotrophic Mode of Nutrition.</title>
        <authorList>
            <person name="Burns J.A."/>
            <person name="Paasch A."/>
            <person name="Narechania A."/>
            <person name="Kim E."/>
        </authorList>
    </citation>
    <scope>NUCLEOTIDE SEQUENCE [LARGE SCALE GENOMIC DNA]</scope>
    <source>
        <strain evidence="3 4">PLY_AMNH</strain>
    </source>
</reference>
<dbReference type="SUPFAM" id="SSF81606">
    <property type="entry name" value="PP2C-like"/>
    <property type="match status" value="1"/>
</dbReference>
<feature type="compositionally biased region" description="Basic residues" evidence="1">
    <location>
        <begin position="603"/>
        <end position="616"/>
    </location>
</feature>
<dbReference type="Proteomes" id="UP001190700">
    <property type="component" value="Unassembled WGS sequence"/>
</dbReference>
<dbReference type="Gene3D" id="3.60.40.10">
    <property type="entry name" value="PPM-type phosphatase domain"/>
    <property type="match status" value="1"/>
</dbReference>
<sequence length="622" mass="65385">QAATWCAKRLHAHLLEGLEHDGVEEGAPDASAQAPSPFTVELVSRAAEAGQEGLPGPWAAQDALLARLPAALRYAFLATEKEFNARTRISGTTATVVVVCGWEAVVANVGDSLAFFDTGKEVVRVSGNHRLDDNKVEVARCEAAGNEIGQAVFDGIPDGPLRVWPGGLMMARTIGDLEAGAVVTADPEVKQFTIPQVIASDGLWDVMQPKVALHQVRGMRVAAATPRLMYLGLHKKTEHDDITILVADLLPEPDCKLPPHMAFAAQKKGAPPMEPPKYPAPDVTPWHPLPQSALEKGEVSGMEGGEMALWRSRVAVRRAYVLNGILAEKEAAAQRLAEEEARLAAEEEEARAQEQARQAEAEAERLAQEAERKRLEAQEGLAVAAAQQQHEQLKQANERREAESKARALQLQSLQAEAANSAQLAADLAAVAADLQSKAQKAALEAEEAYLHAARAAQELEAFVAAQNGASTQLKTMLGISAHAQHQAGLAQAQVVLPDAATLGMMGVVSGEEAQMEAQLTARRCAKGGRGSGKGKGGKSSSRGRKGGKGEHQAEFGLVVEPTRPVVEPSSGSAGEEDLWTVAGSRHPSVAVPGSPKGSSKGGKAKGAKGKGKGKGGKSGAN</sequence>
<name>A0AAE0GGV8_9CHLO</name>
<dbReference type="SMART" id="SM00332">
    <property type="entry name" value="PP2Cc"/>
    <property type="match status" value="1"/>
</dbReference>